<dbReference type="AlphaFoldDB" id="A0A8J3ZDY7"/>
<sequence>MAGNLFIARGTRGDPAQNCRDVLQAMSAEVERRRSRRAPSGPKGLSLHPIGHHWHLKVTIGGQDAYTGELYRVTTASPLLDVHLAAAARAVRVVHTRTTKPCWRRVGDSWTADIE</sequence>
<gene>
    <name evidence="2" type="ORF">Vau01_099350</name>
</gene>
<accession>A0A8J3ZDY7</accession>
<dbReference type="EMBL" id="BOPG01000077">
    <property type="protein sequence ID" value="GIJ62419.1"/>
    <property type="molecule type" value="Genomic_DNA"/>
</dbReference>
<feature type="region of interest" description="Disordered" evidence="1">
    <location>
        <begin position="27"/>
        <end position="46"/>
    </location>
</feature>
<keyword evidence="3" id="KW-1185">Reference proteome</keyword>
<proteinExistence type="predicted"/>
<evidence type="ECO:0000313" key="3">
    <source>
        <dbReference type="Proteomes" id="UP000612585"/>
    </source>
</evidence>
<name>A0A8J3ZDY7_9ACTN</name>
<protein>
    <submittedName>
        <fullName evidence="2">Uncharacterized protein</fullName>
    </submittedName>
</protein>
<comment type="caution">
    <text evidence="2">The sequence shown here is derived from an EMBL/GenBank/DDBJ whole genome shotgun (WGS) entry which is preliminary data.</text>
</comment>
<dbReference type="Proteomes" id="UP000612585">
    <property type="component" value="Unassembled WGS sequence"/>
</dbReference>
<reference evidence="2" key="1">
    <citation type="submission" date="2021-01" db="EMBL/GenBank/DDBJ databases">
        <title>Whole genome shotgun sequence of Virgisporangium aurantiacum NBRC 16421.</title>
        <authorList>
            <person name="Komaki H."/>
            <person name="Tamura T."/>
        </authorList>
    </citation>
    <scope>NUCLEOTIDE SEQUENCE</scope>
    <source>
        <strain evidence="2">NBRC 16421</strain>
    </source>
</reference>
<evidence type="ECO:0000256" key="1">
    <source>
        <dbReference type="SAM" id="MobiDB-lite"/>
    </source>
</evidence>
<organism evidence="2 3">
    <name type="scientific">Virgisporangium aurantiacum</name>
    <dbReference type="NCBI Taxonomy" id="175570"/>
    <lineage>
        <taxon>Bacteria</taxon>
        <taxon>Bacillati</taxon>
        <taxon>Actinomycetota</taxon>
        <taxon>Actinomycetes</taxon>
        <taxon>Micromonosporales</taxon>
        <taxon>Micromonosporaceae</taxon>
        <taxon>Virgisporangium</taxon>
    </lineage>
</organism>
<evidence type="ECO:0000313" key="2">
    <source>
        <dbReference type="EMBL" id="GIJ62419.1"/>
    </source>
</evidence>